<evidence type="ECO:0000313" key="1">
    <source>
        <dbReference type="EMBL" id="SVD42819.1"/>
    </source>
</evidence>
<accession>A0A382V8K5</accession>
<protein>
    <submittedName>
        <fullName evidence="1">Uncharacterized protein</fullName>
    </submittedName>
</protein>
<feature type="non-terminal residue" evidence="1">
    <location>
        <position position="37"/>
    </location>
</feature>
<proteinExistence type="predicted"/>
<dbReference type="AlphaFoldDB" id="A0A382V8K5"/>
<reference evidence="1" key="1">
    <citation type="submission" date="2018-05" db="EMBL/GenBank/DDBJ databases">
        <authorList>
            <person name="Lanie J.A."/>
            <person name="Ng W.-L."/>
            <person name="Kazmierczak K.M."/>
            <person name="Andrzejewski T.M."/>
            <person name="Davidsen T.M."/>
            <person name="Wayne K.J."/>
            <person name="Tettelin H."/>
            <person name="Glass J.I."/>
            <person name="Rusch D."/>
            <person name="Podicherti R."/>
            <person name="Tsui H.-C.T."/>
            <person name="Winkler M.E."/>
        </authorList>
    </citation>
    <scope>NUCLEOTIDE SEQUENCE</scope>
</reference>
<dbReference type="EMBL" id="UINC01150004">
    <property type="protein sequence ID" value="SVD42819.1"/>
    <property type="molecule type" value="Genomic_DNA"/>
</dbReference>
<gene>
    <name evidence="1" type="ORF">METZ01_LOCUS395673</name>
</gene>
<sequence>MEFDEFDIDVSDVNKEYIENVNSFEPIPEGRYTLKAE</sequence>
<name>A0A382V8K5_9ZZZZ</name>
<organism evidence="1">
    <name type="scientific">marine metagenome</name>
    <dbReference type="NCBI Taxonomy" id="408172"/>
    <lineage>
        <taxon>unclassified sequences</taxon>
        <taxon>metagenomes</taxon>
        <taxon>ecological metagenomes</taxon>
    </lineage>
</organism>